<evidence type="ECO:0000313" key="2">
    <source>
        <dbReference type="Proteomes" id="UP000244128"/>
    </source>
</evidence>
<dbReference type="EMBL" id="QAOI01000026">
    <property type="protein sequence ID" value="PTQ74703.1"/>
    <property type="molecule type" value="Genomic_DNA"/>
</dbReference>
<sequence length="102" mass="11634">MAVKSTSAPARRKSKSVVPVSTPANVVHLDPKRKKLKKYQWQAELIEFMKSLSPDETALIKRFTNLLCEQPETKRAQLQPCELIQLPAAKKRASKFEEIKMV</sequence>
<organism evidence="1 2">
    <name type="scientific">Nitrosomonas oligotropha</name>
    <dbReference type="NCBI Taxonomy" id="42354"/>
    <lineage>
        <taxon>Bacteria</taxon>
        <taxon>Pseudomonadati</taxon>
        <taxon>Pseudomonadota</taxon>
        <taxon>Betaproteobacteria</taxon>
        <taxon>Nitrosomonadales</taxon>
        <taxon>Nitrosomonadaceae</taxon>
        <taxon>Nitrosomonas</taxon>
    </lineage>
</organism>
<gene>
    <name evidence="1" type="ORF">C8R26_12636</name>
</gene>
<accession>A0A2T5HSZ0</accession>
<dbReference type="RefSeq" id="WP_107804106.1">
    <property type="nucleotide sequence ID" value="NZ_QAOI01000026.1"/>
</dbReference>
<evidence type="ECO:0000313" key="1">
    <source>
        <dbReference type="EMBL" id="PTQ74703.1"/>
    </source>
</evidence>
<proteinExistence type="predicted"/>
<name>A0A2T5HSZ0_9PROT</name>
<dbReference type="AlphaFoldDB" id="A0A2T5HSZ0"/>
<protein>
    <submittedName>
        <fullName evidence="1">Uncharacterized protein</fullName>
    </submittedName>
</protein>
<comment type="caution">
    <text evidence="1">The sequence shown here is derived from an EMBL/GenBank/DDBJ whole genome shotgun (WGS) entry which is preliminary data.</text>
</comment>
<reference evidence="1 2" key="1">
    <citation type="submission" date="2018-04" db="EMBL/GenBank/DDBJ databases">
        <title>Active sludge and wastewater microbial communities from Klosterneuburg, Austria.</title>
        <authorList>
            <person name="Wagner M."/>
        </authorList>
    </citation>
    <scope>NUCLEOTIDE SEQUENCE [LARGE SCALE GENOMIC DNA]</scope>
    <source>
        <strain evidence="1 2">Nm49</strain>
    </source>
</reference>
<dbReference type="Proteomes" id="UP000244128">
    <property type="component" value="Unassembled WGS sequence"/>
</dbReference>